<keyword evidence="2" id="KW-0521">NADP</keyword>
<keyword evidence="3" id="KW-0560">Oxidoreductase</keyword>
<reference evidence="5" key="1">
    <citation type="journal article" date="2016" name="Genome Announc.">
        <title>Draft genome sequence of Aspergillus niger strain An76.</title>
        <authorList>
            <person name="Gong W."/>
            <person name="Cheng Z."/>
            <person name="Zhang H."/>
            <person name="Liu L."/>
            <person name="Gao P."/>
            <person name="Wang L."/>
        </authorList>
    </citation>
    <scope>NUCLEOTIDE SEQUENCE [LARGE SCALE GENOMIC DNA]</scope>
    <source>
        <strain evidence="5">An76</strain>
    </source>
</reference>
<dbReference type="PANTHER" id="PTHR24320">
    <property type="entry name" value="RETINOL DEHYDROGENASE"/>
    <property type="match status" value="1"/>
</dbReference>
<dbReference type="Gene3D" id="3.40.50.720">
    <property type="entry name" value="NAD(P)-binding Rossmann-like Domain"/>
    <property type="match status" value="1"/>
</dbReference>
<dbReference type="VEuPathDB" id="FungiDB:An09g01150"/>
<dbReference type="Proteomes" id="UP000068243">
    <property type="component" value="Unassembled WGS sequence"/>
</dbReference>
<evidence type="ECO:0000256" key="3">
    <source>
        <dbReference type="ARBA" id="ARBA00023002"/>
    </source>
</evidence>
<organism evidence="4 5">
    <name type="scientific">Aspergillus niger</name>
    <dbReference type="NCBI Taxonomy" id="5061"/>
    <lineage>
        <taxon>Eukaryota</taxon>
        <taxon>Fungi</taxon>
        <taxon>Dikarya</taxon>
        <taxon>Ascomycota</taxon>
        <taxon>Pezizomycotina</taxon>
        <taxon>Eurotiomycetes</taxon>
        <taxon>Eurotiomycetidae</taxon>
        <taxon>Eurotiales</taxon>
        <taxon>Aspergillaceae</taxon>
        <taxon>Aspergillus</taxon>
        <taxon>Aspergillus subgen. Circumdati</taxon>
    </lineage>
</organism>
<evidence type="ECO:0000256" key="1">
    <source>
        <dbReference type="ARBA" id="ARBA00006484"/>
    </source>
</evidence>
<gene>
    <name evidence="4" type="ORF">ABL_03461</name>
</gene>
<dbReference type="VEuPathDB" id="FungiDB:M747DRAFT_322081"/>
<dbReference type="PANTHER" id="PTHR24320:SF33">
    <property type="entry name" value="OXIDOREDUCTASE BLI-4, MITOCHONDRIAL-RELATED"/>
    <property type="match status" value="1"/>
</dbReference>
<dbReference type="InterPro" id="IPR036291">
    <property type="entry name" value="NAD(P)-bd_dom_sf"/>
</dbReference>
<name>A0A100IF68_ASPNG</name>
<accession>A0A100IF68</accession>
<dbReference type="OrthoDB" id="191139at2759"/>
<dbReference type="OMA" id="AVNHMGH"/>
<dbReference type="VEuPathDB" id="FungiDB:ATCC64974_26640"/>
<dbReference type="SUPFAM" id="SSF51735">
    <property type="entry name" value="NAD(P)-binding Rossmann-fold domains"/>
    <property type="match status" value="1"/>
</dbReference>
<dbReference type="InterPro" id="IPR002347">
    <property type="entry name" value="SDR_fam"/>
</dbReference>
<dbReference type="GO" id="GO:0016491">
    <property type="term" value="F:oxidoreductase activity"/>
    <property type="evidence" value="ECO:0007669"/>
    <property type="project" value="UniProtKB-KW"/>
</dbReference>
<evidence type="ECO:0000256" key="2">
    <source>
        <dbReference type="ARBA" id="ARBA00022857"/>
    </source>
</evidence>
<sequence length="342" mass="37147">MQAVKNTIAENFGGPSHKLAEEKFDLDDVPDLSGKVAVVTGGTEGIGFGVTHTLLSKGISKLFVTSLRKEVADDALSATEEEFGPETRQRFIWIQCDLSDWEQTAKVAAEIASQTDRIDILVNNAGRGVMTRQLAPTNGIDLHMAANHMGHVVLTSHLLPTLKKTADAGDTVRIVNVSSNVEGSTPKDTEFASVEELNREYSPTELYGRSKLAVLLYAKWLNAHLRPTHPNIIVNATHPGVVDTAQTNVHIHEAHPVLGYGLSAGLKPFRKTQFQGAVSTMYAATMATEGGQFINPPRIVERGSDKANDMELADRLMKLTAEVVEKKTRPHSSAKGCPFTED</sequence>
<dbReference type="Pfam" id="PF00106">
    <property type="entry name" value="adh_short"/>
    <property type="match status" value="1"/>
</dbReference>
<dbReference type="PRINTS" id="PR00081">
    <property type="entry name" value="GDHRDH"/>
</dbReference>
<evidence type="ECO:0000313" key="5">
    <source>
        <dbReference type="Proteomes" id="UP000068243"/>
    </source>
</evidence>
<dbReference type="AlphaFoldDB" id="A0A100IF68"/>
<dbReference type="VEuPathDB" id="FungiDB:ASPNIDRAFT2_1151242"/>
<proteinExistence type="inferred from homology"/>
<comment type="similarity">
    <text evidence="1">Belongs to the short-chain dehydrogenases/reductases (SDR) family.</text>
</comment>
<comment type="caution">
    <text evidence="4">The sequence shown here is derived from an EMBL/GenBank/DDBJ whole genome shotgun (WGS) entry which is preliminary data.</text>
</comment>
<protein>
    <submittedName>
        <fullName evidence="4">Retinol dehydrogenase 12</fullName>
    </submittedName>
</protein>
<evidence type="ECO:0000313" key="4">
    <source>
        <dbReference type="EMBL" id="GAQ40153.1"/>
    </source>
</evidence>
<dbReference type="EMBL" id="BCMY01000005">
    <property type="protein sequence ID" value="GAQ40153.1"/>
    <property type="molecule type" value="Genomic_DNA"/>
</dbReference>